<evidence type="ECO:0000313" key="3">
    <source>
        <dbReference type="Proteomes" id="UP000706039"/>
    </source>
</evidence>
<sequence length="501" mass="54947">MMWRFPLPLLTALIFLPGESALAQRCFDPFGREASSCPGKPGGRTQYHGDTILMDEKGAPLARAIVIPAQKKKELPKVGVADMNGREIAAARFDRVYAVSRNLVVGEMPTDPKNTLLSQRAFLIDLKSGEIRATPWRSIWPTNAGDADGPPYLLGVEPATWQAPHKVAILEASGGDTGLRVENVNPFIFSSMPRTLPYNLIGIGDRKLDVRGEDPFTAYKLRSDTGYGYGYFIESGPLPAEIKGPGARTGRSSILLTPLASDGTPQALPPGIVGMVQGGSYMWIVRRTPNGMRYHQHHSGKPVLGAEPTGEAYLDLYLTDRLAMVRTAAGWMDPFVRKIFPTPEAATAAREAELKAFVAQVMAEDRANKQREIQRQLEAEAEAKAASQARIAAIKVRMQEAKAGKVQGWRLMDLQRDVMAAQLEGQYEALGLRLDPDIKRQICWQRQSIVCNRSTAPASSGSGFVSSWEKAFENARALNQSQYRENCAAASMGANRICRVY</sequence>
<name>A0ABS7PNW0_9SPHN</name>
<proteinExistence type="predicted"/>
<evidence type="ECO:0000256" key="1">
    <source>
        <dbReference type="SAM" id="SignalP"/>
    </source>
</evidence>
<dbReference type="RefSeq" id="WP_222990049.1">
    <property type="nucleotide sequence ID" value="NZ_JAINVV010000004.1"/>
</dbReference>
<dbReference type="Proteomes" id="UP000706039">
    <property type="component" value="Unassembled WGS sequence"/>
</dbReference>
<feature type="signal peptide" evidence="1">
    <location>
        <begin position="1"/>
        <end position="23"/>
    </location>
</feature>
<dbReference type="EMBL" id="JAINVV010000004">
    <property type="protein sequence ID" value="MBY8823013.1"/>
    <property type="molecule type" value="Genomic_DNA"/>
</dbReference>
<gene>
    <name evidence="2" type="ORF">K7G82_11965</name>
</gene>
<comment type="caution">
    <text evidence="2">The sequence shown here is derived from an EMBL/GenBank/DDBJ whole genome shotgun (WGS) entry which is preliminary data.</text>
</comment>
<accession>A0ABS7PNW0</accession>
<organism evidence="2 3">
    <name type="scientific">Sphingomonas colocasiae</name>
    <dbReference type="NCBI Taxonomy" id="1848973"/>
    <lineage>
        <taxon>Bacteria</taxon>
        <taxon>Pseudomonadati</taxon>
        <taxon>Pseudomonadota</taxon>
        <taxon>Alphaproteobacteria</taxon>
        <taxon>Sphingomonadales</taxon>
        <taxon>Sphingomonadaceae</taxon>
        <taxon>Sphingomonas</taxon>
    </lineage>
</organism>
<keyword evidence="1" id="KW-0732">Signal</keyword>
<evidence type="ECO:0000313" key="2">
    <source>
        <dbReference type="EMBL" id="MBY8823013.1"/>
    </source>
</evidence>
<reference evidence="2 3" key="1">
    <citation type="submission" date="2021-08" db="EMBL/GenBank/DDBJ databases">
        <authorList>
            <person name="Tuo L."/>
        </authorList>
    </citation>
    <scope>NUCLEOTIDE SEQUENCE [LARGE SCALE GENOMIC DNA]</scope>
    <source>
        <strain evidence="2 3">JCM 31229</strain>
    </source>
</reference>
<feature type="chain" id="PRO_5045640038" evidence="1">
    <location>
        <begin position="24"/>
        <end position="501"/>
    </location>
</feature>
<protein>
    <submittedName>
        <fullName evidence="2">Uncharacterized protein</fullName>
    </submittedName>
</protein>
<keyword evidence="3" id="KW-1185">Reference proteome</keyword>